<reference evidence="1" key="1">
    <citation type="journal article" date="2018" name="Genome Biol.">
        <title>SKESA: strategic k-mer extension for scrupulous assemblies.</title>
        <authorList>
            <person name="Souvorov A."/>
            <person name="Agarwala R."/>
            <person name="Lipman D.J."/>
        </authorList>
    </citation>
    <scope>NUCLEOTIDE SEQUENCE</scope>
    <source>
        <strain evidence="1">BCW_3452</strain>
    </source>
</reference>
<accession>A0A8H9N1Z5</accession>
<evidence type="ECO:0000313" key="1">
    <source>
        <dbReference type="EMBL" id="HAS8541337.1"/>
    </source>
</evidence>
<dbReference type="Proteomes" id="UP000863257">
    <property type="component" value="Unassembled WGS sequence"/>
</dbReference>
<comment type="caution">
    <text evidence="1">The sequence shown here is derived from an EMBL/GenBank/DDBJ whole genome shotgun (WGS) entry which is preliminary data.</text>
</comment>
<sequence>MLNNKANSIITAIKLSNAIEIAHSPLLPKENYSLSDSHIHASWLSDESESKEYVEVNIPLENLNDAEIGDNGVITFQDEFDSIISLSLYTTSLIKVCQ</sequence>
<gene>
    <name evidence="1" type="ORF">I7730_16255</name>
</gene>
<reference evidence="1" key="2">
    <citation type="submission" date="2019-01" db="EMBL/GenBank/DDBJ databases">
        <authorList>
            <consortium name="NCBI Pathogen Detection Project"/>
        </authorList>
    </citation>
    <scope>NUCLEOTIDE SEQUENCE</scope>
    <source>
        <strain evidence="1">BCW_3452</strain>
    </source>
</reference>
<name>A0A8H9N1Z5_VIBVL</name>
<dbReference type="EMBL" id="DACRBY010000020">
    <property type="protein sequence ID" value="HAS8541337.1"/>
    <property type="molecule type" value="Genomic_DNA"/>
</dbReference>
<organism evidence="1">
    <name type="scientific">Vibrio vulnificus</name>
    <dbReference type="NCBI Taxonomy" id="672"/>
    <lineage>
        <taxon>Bacteria</taxon>
        <taxon>Pseudomonadati</taxon>
        <taxon>Pseudomonadota</taxon>
        <taxon>Gammaproteobacteria</taxon>
        <taxon>Vibrionales</taxon>
        <taxon>Vibrionaceae</taxon>
        <taxon>Vibrio</taxon>
    </lineage>
</organism>
<proteinExistence type="predicted"/>
<protein>
    <submittedName>
        <fullName evidence="1">Uncharacterized protein</fullName>
    </submittedName>
</protein>
<dbReference type="AlphaFoldDB" id="A0A8H9N1Z5"/>